<name>A0A1J5QEN8_9ZZZZ</name>
<comment type="caution">
    <text evidence="2">The sequence shown here is derived from an EMBL/GenBank/DDBJ whole genome shotgun (WGS) entry which is preliminary data.</text>
</comment>
<reference evidence="2" key="1">
    <citation type="submission" date="2016-10" db="EMBL/GenBank/DDBJ databases">
        <title>Sequence of Gallionella enrichment culture.</title>
        <authorList>
            <person name="Poehlein A."/>
            <person name="Muehling M."/>
            <person name="Daniel R."/>
        </authorList>
    </citation>
    <scope>NUCLEOTIDE SEQUENCE</scope>
</reference>
<evidence type="ECO:0000313" key="2">
    <source>
        <dbReference type="EMBL" id="OIQ81920.1"/>
    </source>
</evidence>
<sequence>MRELPTSDPVWAGGRPCRRNAVRGRFEDLDRVGAPERGSLAGLRQPCPNPLAGCRVPHEDDAAVVPGDAVSAVRDGPDLELDEGGVRRDVVDDGADPRGSPARGTACVPVVGTTVRPRAGGAVRAVSSHGRVLL</sequence>
<protein>
    <submittedName>
        <fullName evidence="2">Uncharacterized protein</fullName>
    </submittedName>
</protein>
<feature type="region of interest" description="Disordered" evidence="1">
    <location>
        <begin position="73"/>
        <end position="106"/>
    </location>
</feature>
<organism evidence="2">
    <name type="scientific">mine drainage metagenome</name>
    <dbReference type="NCBI Taxonomy" id="410659"/>
    <lineage>
        <taxon>unclassified sequences</taxon>
        <taxon>metagenomes</taxon>
        <taxon>ecological metagenomes</taxon>
    </lineage>
</organism>
<proteinExistence type="predicted"/>
<dbReference type="EMBL" id="MLJW01000864">
    <property type="protein sequence ID" value="OIQ81920.1"/>
    <property type="molecule type" value="Genomic_DNA"/>
</dbReference>
<accession>A0A1J5QEN8</accession>
<evidence type="ECO:0000256" key="1">
    <source>
        <dbReference type="SAM" id="MobiDB-lite"/>
    </source>
</evidence>
<dbReference type="AlphaFoldDB" id="A0A1J5QEN8"/>
<gene>
    <name evidence="2" type="ORF">GALL_362940</name>
</gene>